<reference evidence="3 4" key="1">
    <citation type="submission" date="2025-04" db="UniProtKB">
        <authorList>
            <consortium name="RefSeq"/>
        </authorList>
    </citation>
    <scope>IDENTIFICATION</scope>
    <source>
        <tissue evidence="3 4">Whole sample</tissue>
    </source>
</reference>
<evidence type="ECO:0000313" key="4">
    <source>
        <dbReference type="RefSeq" id="XP_022343246.1"/>
    </source>
</evidence>
<evidence type="ECO:0000256" key="1">
    <source>
        <dbReference type="SAM" id="MobiDB-lite"/>
    </source>
</evidence>
<proteinExistence type="predicted"/>
<dbReference type="GeneID" id="111136589"/>
<dbReference type="AlphaFoldDB" id="A0A8B8ETG7"/>
<dbReference type="Proteomes" id="UP000694844">
    <property type="component" value="Chromosome 5"/>
</dbReference>
<dbReference type="RefSeq" id="XP_022343246.1">
    <property type="nucleotide sequence ID" value="XM_022487538.1"/>
</dbReference>
<name>A0A8B8ETG7_CRAVI</name>
<dbReference type="KEGG" id="cvn:111136589"/>
<dbReference type="OrthoDB" id="6206056at2759"/>
<gene>
    <name evidence="3 4" type="primary">LOC111136589</name>
</gene>
<accession>A0A8B8ETG7</accession>
<protein>
    <submittedName>
        <fullName evidence="3 4">Uncharacterized protein LOC111136589</fullName>
    </submittedName>
</protein>
<evidence type="ECO:0000313" key="3">
    <source>
        <dbReference type="RefSeq" id="XP_022343244.1"/>
    </source>
</evidence>
<feature type="region of interest" description="Disordered" evidence="1">
    <location>
        <begin position="152"/>
        <end position="192"/>
    </location>
</feature>
<sequence>MSPFTDEALNTMGRPEISGCEQESYSLPNMQPIRPTPLYKNQTSQYMGSAFSTLYPEESCGTKYHSCCSVVREHERRITGLGQALESLQRSIKKKHLKGSLDEERTKGPLGIKLEELKLRLQLKRNCSEGINYLLLKLDSIKGLTTSSVMGVSTKKGQRKSLNEGKKSYYGRTNNRNLSGSNGHQHSQHHEG</sequence>
<dbReference type="RefSeq" id="XP_022343244.1">
    <property type="nucleotide sequence ID" value="XM_022487536.1"/>
</dbReference>
<keyword evidence="2" id="KW-1185">Reference proteome</keyword>
<organism evidence="2 3">
    <name type="scientific">Crassostrea virginica</name>
    <name type="common">Eastern oyster</name>
    <dbReference type="NCBI Taxonomy" id="6565"/>
    <lineage>
        <taxon>Eukaryota</taxon>
        <taxon>Metazoa</taxon>
        <taxon>Spiralia</taxon>
        <taxon>Lophotrochozoa</taxon>
        <taxon>Mollusca</taxon>
        <taxon>Bivalvia</taxon>
        <taxon>Autobranchia</taxon>
        <taxon>Pteriomorphia</taxon>
        <taxon>Ostreida</taxon>
        <taxon>Ostreoidea</taxon>
        <taxon>Ostreidae</taxon>
        <taxon>Crassostrea</taxon>
    </lineage>
</organism>
<evidence type="ECO:0000313" key="2">
    <source>
        <dbReference type="Proteomes" id="UP000694844"/>
    </source>
</evidence>